<feature type="signal peptide" evidence="1">
    <location>
        <begin position="1"/>
        <end position="23"/>
    </location>
</feature>
<evidence type="ECO:0000313" key="3">
    <source>
        <dbReference type="EMBL" id="PRX40474.1"/>
    </source>
</evidence>
<dbReference type="GO" id="GO:0043190">
    <property type="term" value="C:ATP-binding cassette (ABC) transporter complex"/>
    <property type="evidence" value="ECO:0007669"/>
    <property type="project" value="InterPro"/>
</dbReference>
<feature type="chain" id="PRO_5015455293" evidence="1">
    <location>
        <begin position="24"/>
        <end position="297"/>
    </location>
</feature>
<dbReference type="RefSeq" id="WP_106345288.1">
    <property type="nucleotide sequence ID" value="NZ_PVNE01000013.1"/>
</dbReference>
<gene>
    <name evidence="3" type="ORF">CLV97_11361</name>
</gene>
<evidence type="ECO:0000259" key="2">
    <source>
        <dbReference type="Pfam" id="PF04069"/>
    </source>
</evidence>
<dbReference type="Proteomes" id="UP000237797">
    <property type="component" value="Unassembled WGS sequence"/>
</dbReference>
<reference evidence="3 4" key="1">
    <citation type="submission" date="2018-03" db="EMBL/GenBank/DDBJ databases">
        <title>Genomic Encyclopedia of Archaeal and Bacterial Type Strains, Phase II (KMG-II): from individual species to whole genera.</title>
        <authorList>
            <person name="Goeker M."/>
        </authorList>
    </citation>
    <scope>NUCLEOTIDE SEQUENCE [LARGE SCALE GENOMIC DNA]</scope>
    <source>
        <strain evidence="3 4">DSM 44946</strain>
    </source>
</reference>
<dbReference type="OrthoDB" id="9801163at2"/>
<dbReference type="InterPro" id="IPR007210">
    <property type="entry name" value="ABC_Gly_betaine_transp_sub-bd"/>
</dbReference>
<sequence length="297" mass="33176">MKKIFLLVPLFLILLLTACGGQADSGKVIVSGKDWTEQWILSHLLAETIKAHTDLEVEVKEGLGSETVLTEALKKGDIDLYVEYTGTGYMAILHKEFRPGMTPDEIYEATKKGYEDELDVTWLKPLGFANNHVMTMRKDKADSLGASRLGDLKGKAGSLAFGAPGTFYERADGYEGLTKAYGFQFGKKVSLDEDLMYQAVHKGEVDIITGFSTDPRIRQFNLAVLEDDKQYFPPYDAAPVVRRETLESHPELKEALEMLAGQISTEEMSEMNAEVNLENKEPRDVAIRFLKKKGLIQ</sequence>
<dbReference type="Gene3D" id="3.40.190.10">
    <property type="entry name" value="Periplasmic binding protein-like II"/>
    <property type="match status" value="1"/>
</dbReference>
<proteinExistence type="predicted"/>
<feature type="domain" description="ABC-type glycine betaine transport system substrate-binding" evidence="2">
    <location>
        <begin position="27"/>
        <end position="292"/>
    </location>
</feature>
<comment type="caution">
    <text evidence="3">The sequence shown here is derived from an EMBL/GenBank/DDBJ whole genome shotgun (WGS) entry which is preliminary data.</text>
</comment>
<dbReference type="CDD" id="cd13528">
    <property type="entry name" value="PBP2_osmoprotectants"/>
    <property type="match status" value="1"/>
</dbReference>
<dbReference type="AlphaFoldDB" id="A0A2T0LEG0"/>
<dbReference type="PROSITE" id="PS51257">
    <property type="entry name" value="PROKAR_LIPOPROTEIN"/>
    <property type="match status" value="1"/>
</dbReference>
<accession>A0A2T0LEG0</accession>
<keyword evidence="1" id="KW-0732">Signal</keyword>
<keyword evidence="4" id="KW-1185">Reference proteome</keyword>
<organism evidence="3 4">
    <name type="scientific">Planifilum fimeticola</name>
    <dbReference type="NCBI Taxonomy" id="201975"/>
    <lineage>
        <taxon>Bacteria</taxon>
        <taxon>Bacillati</taxon>
        <taxon>Bacillota</taxon>
        <taxon>Bacilli</taxon>
        <taxon>Bacillales</taxon>
        <taxon>Thermoactinomycetaceae</taxon>
        <taxon>Planifilum</taxon>
    </lineage>
</organism>
<dbReference type="GO" id="GO:0022857">
    <property type="term" value="F:transmembrane transporter activity"/>
    <property type="evidence" value="ECO:0007669"/>
    <property type="project" value="InterPro"/>
</dbReference>
<dbReference type="SUPFAM" id="SSF53850">
    <property type="entry name" value="Periplasmic binding protein-like II"/>
    <property type="match status" value="1"/>
</dbReference>
<protein>
    <submittedName>
        <fullName evidence="3">Osmoprotectant transport system substrate-binding protein</fullName>
    </submittedName>
</protein>
<evidence type="ECO:0000256" key="1">
    <source>
        <dbReference type="SAM" id="SignalP"/>
    </source>
</evidence>
<name>A0A2T0LEG0_9BACL</name>
<evidence type="ECO:0000313" key="4">
    <source>
        <dbReference type="Proteomes" id="UP000237797"/>
    </source>
</evidence>
<dbReference type="Pfam" id="PF04069">
    <property type="entry name" value="OpuAC"/>
    <property type="match status" value="1"/>
</dbReference>
<dbReference type="EMBL" id="PVNE01000013">
    <property type="protein sequence ID" value="PRX40474.1"/>
    <property type="molecule type" value="Genomic_DNA"/>
</dbReference>
<dbReference type="Gene3D" id="3.40.190.120">
    <property type="entry name" value="Osmoprotection protein (prox), domain 2"/>
    <property type="match status" value="1"/>
</dbReference>